<organism evidence="1 2">
    <name type="scientific">Leuconostoc inhae</name>
    <dbReference type="NCBI Taxonomy" id="178001"/>
    <lineage>
        <taxon>Bacteria</taxon>
        <taxon>Bacillati</taxon>
        <taxon>Bacillota</taxon>
        <taxon>Bacilli</taxon>
        <taxon>Lactobacillales</taxon>
        <taxon>Lactobacillaceae</taxon>
        <taxon>Leuconostoc</taxon>
    </lineage>
</organism>
<evidence type="ECO:0000313" key="1">
    <source>
        <dbReference type="EMBL" id="CUW13042.1"/>
    </source>
</evidence>
<accession>A0ABM9V4W0</accession>
<comment type="caution">
    <text evidence="1">The sequence shown here is derived from an EMBL/GenBank/DDBJ whole genome shotgun (WGS) entry which is preliminary data.</text>
</comment>
<reference evidence="1 2" key="1">
    <citation type="submission" date="2015-12" db="EMBL/GenBank/DDBJ databases">
        <authorList>
            <person name="Andreevskaya M."/>
        </authorList>
    </citation>
    <scope>NUCLEOTIDE SEQUENCE [LARGE SCALE GENOMIC DNA]</scope>
    <source>
        <strain evidence="1 2">KSL4-2</strain>
    </source>
</reference>
<name>A0ABM9V4W0_9LACO</name>
<keyword evidence="2" id="KW-1185">Reference proteome</keyword>
<protein>
    <submittedName>
        <fullName evidence="1">Uncharacterized protein</fullName>
    </submittedName>
</protein>
<dbReference type="EMBL" id="FBTB01000017">
    <property type="protein sequence ID" value="CUW13042.1"/>
    <property type="molecule type" value="Genomic_DNA"/>
</dbReference>
<evidence type="ECO:0000313" key="2">
    <source>
        <dbReference type="Proteomes" id="UP000199047"/>
    </source>
</evidence>
<proteinExistence type="predicted"/>
<sequence length="53" mass="6213">MISQHKILTHLVRLYEEEELQPITTKTYKIINAENMKKALTVVLIIAFIQTLM</sequence>
<gene>
    <name evidence="1" type="ORF">KSL4_0984</name>
</gene>
<dbReference type="Proteomes" id="UP000199047">
    <property type="component" value="Unassembled WGS sequence"/>
</dbReference>